<dbReference type="SUPFAM" id="SSF47413">
    <property type="entry name" value="lambda repressor-like DNA-binding domains"/>
    <property type="match status" value="1"/>
</dbReference>
<comment type="caution">
    <text evidence="3">The sequence shown here is derived from an EMBL/GenBank/DDBJ whole genome shotgun (WGS) entry which is preliminary data.</text>
</comment>
<dbReference type="PANTHER" id="PTHR46558:SF11">
    <property type="entry name" value="HTH-TYPE TRANSCRIPTIONAL REGULATOR XRE"/>
    <property type="match status" value="1"/>
</dbReference>
<dbReference type="AlphaFoldDB" id="A0A927UDK6"/>
<reference evidence="3" key="1">
    <citation type="submission" date="2019-04" db="EMBL/GenBank/DDBJ databases">
        <title>Evolution of Biomass-Degrading Anaerobic Consortia Revealed by Metagenomics.</title>
        <authorList>
            <person name="Peng X."/>
        </authorList>
    </citation>
    <scope>NUCLEOTIDE SEQUENCE</scope>
    <source>
        <strain evidence="3">SIG311</strain>
    </source>
</reference>
<evidence type="ECO:0000256" key="1">
    <source>
        <dbReference type="ARBA" id="ARBA00023125"/>
    </source>
</evidence>
<dbReference type="Pfam" id="PF12844">
    <property type="entry name" value="HTH_19"/>
    <property type="match status" value="1"/>
</dbReference>
<dbReference type="PROSITE" id="PS50943">
    <property type="entry name" value="HTH_CROC1"/>
    <property type="match status" value="1"/>
</dbReference>
<dbReference type="InterPro" id="IPR010982">
    <property type="entry name" value="Lambda_DNA-bd_dom_sf"/>
</dbReference>
<evidence type="ECO:0000313" key="3">
    <source>
        <dbReference type="EMBL" id="MBE5920968.1"/>
    </source>
</evidence>
<evidence type="ECO:0000313" key="4">
    <source>
        <dbReference type="Proteomes" id="UP000766246"/>
    </source>
</evidence>
<sequence>MKTKVTLSERLRDLRAERKLTQDDVASATGISSSSISTYESDDTLGIPHFNLVKLADFYGVSLDYLFDKSPIRENVNIEIAELGLDSETLALLKSNKLNNRLLAELMKHPEFKNLLADIEIYVDGNAGILFQALSASINTYREEILHDMPKEKDDIVNRVLEVSKFEEDLYFQNRIQSTLKPILDDLRELHKKDAETSTDVSFSKMFKEKLKDLNCYDEDLANTFILTTCKIHDIPRSALTKEQEDVLKSIMLKSKKYKNAVQSRKNSKKKNHK</sequence>
<name>A0A927UDK6_9FIRM</name>
<dbReference type="Proteomes" id="UP000766246">
    <property type="component" value="Unassembled WGS sequence"/>
</dbReference>
<proteinExistence type="predicted"/>
<accession>A0A927UDK6</accession>
<dbReference type="InterPro" id="IPR001387">
    <property type="entry name" value="Cro/C1-type_HTH"/>
</dbReference>
<evidence type="ECO:0000259" key="2">
    <source>
        <dbReference type="PROSITE" id="PS50943"/>
    </source>
</evidence>
<dbReference type="PANTHER" id="PTHR46558">
    <property type="entry name" value="TRACRIPTIONAL REGULATORY PROTEIN-RELATED-RELATED"/>
    <property type="match status" value="1"/>
</dbReference>
<gene>
    <name evidence="3" type="ORF">E7272_14180</name>
</gene>
<feature type="domain" description="HTH cro/C1-type" evidence="2">
    <location>
        <begin position="11"/>
        <end position="66"/>
    </location>
</feature>
<dbReference type="SMART" id="SM00530">
    <property type="entry name" value="HTH_XRE"/>
    <property type="match status" value="1"/>
</dbReference>
<dbReference type="EMBL" id="SVER01000067">
    <property type="protein sequence ID" value="MBE5920968.1"/>
    <property type="molecule type" value="Genomic_DNA"/>
</dbReference>
<organism evidence="3 4">
    <name type="scientific">Pseudobutyrivibrio ruminis</name>
    <dbReference type="NCBI Taxonomy" id="46206"/>
    <lineage>
        <taxon>Bacteria</taxon>
        <taxon>Bacillati</taxon>
        <taxon>Bacillota</taxon>
        <taxon>Clostridia</taxon>
        <taxon>Lachnospirales</taxon>
        <taxon>Lachnospiraceae</taxon>
        <taxon>Pseudobutyrivibrio</taxon>
    </lineage>
</organism>
<protein>
    <submittedName>
        <fullName evidence="3">Helix-turn-helix transcriptional regulator</fullName>
    </submittedName>
</protein>
<dbReference type="GO" id="GO:0003677">
    <property type="term" value="F:DNA binding"/>
    <property type="evidence" value="ECO:0007669"/>
    <property type="project" value="UniProtKB-KW"/>
</dbReference>
<keyword evidence="1" id="KW-0238">DNA-binding</keyword>
<dbReference type="CDD" id="cd00093">
    <property type="entry name" value="HTH_XRE"/>
    <property type="match status" value="1"/>
</dbReference>
<dbReference type="Gene3D" id="1.10.260.40">
    <property type="entry name" value="lambda repressor-like DNA-binding domains"/>
    <property type="match status" value="1"/>
</dbReference>